<name>A0A6J5T885_9CAUD</name>
<protein>
    <recommendedName>
        <fullName evidence="2">HNH nuclease</fullName>
    </recommendedName>
</protein>
<dbReference type="InterPro" id="IPR044930">
    <property type="entry name" value="Homing_endonuclease_His-Me"/>
</dbReference>
<evidence type="ECO:0000313" key="1">
    <source>
        <dbReference type="EMBL" id="CAB4241003.1"/>
    </source>
</evidence>
<organism evidence="1">
    <name type="scientific">uncultured Caudovirales phage</name>
    <dbReference type="NCBI Taxonomy" id="2100421"/>
    <lineage>
        <taxon>Viruses</taxon>
        <taxon>Duplodnaviria</taxon>
        <taxon>Heunggongvirae</taxon>
        <taxon>Uroviricota</taxon>
        <taxon>Caudoviricetes</taxon>
        <taxon>Peduoviridae</taxon>
        <taxon>Maltschvirus</taxon>
        <taxon>Maltschvirus maltsch</taxon>
    </lineage>
</organism>
<sequence>MQKTEEQRLKYNAYMKEWSRKKRGTKEGATPGRPQNTFDELWKKVDKREENECWEWTGYISESGYGRTQINDKSYYAHRVIFNLVYPNVIELNSPKNKKESGFLMHSCDNRLCCNPLHLKVATLRENNKDCLEKGRRVMSKGGGHHRSVFTNEEIKQILEMHQLGQTAKHIAETMNKKRSTVKSLLYRNKDI</sequence>
<accession>A0A6J5T885</accession>
<reference evidence="1" key="1">
    <citation type="submission" date="2020-05" db="EMBL/GenBank/DDBJ databases">
        <authorList>
            <person name="Chiriac C."/>
            <person name="Salcher M."/>
            <person name="Ghai R."/>
            <person name="Kavagutti S V."/>
        </authorList>
    </citation>
    <scope>NUCLEOTIDE SEQUENCE</scope>
</reference>
<dbReference type="Gene3D" id="3.90.75.10">
    <property type="entry name" value="Homing Intron 3 (I-ppo) Encoded Endonuclease, Chain A"/>
    <property type="match status" value="1"/>
</dbReference>
<evidence type="ECO:0008006" key="2">
    <source>
        <dbReference type="Google" id="ProtNLM"/>
    </source>
</evidence>
<gene>
    <name evidence="1" type="ORF">UFOVP24_34</name>
</gene>
<dbReference type="EMBL" id="LR797817">
    <property type="protein sequence ID" value="CAB4241003.1"/>
    <property type="molecule type" value="Genomic_DNA"/>
</dbReference>
<dbReference type="SUPFAM" id="SSF54060">
    <property type="entry name" value="His-Me finger endonucleases"/>
    <property type="match status" value="1"/>
</dbReference>
<proteinExistence type="predicted"/>
<dbReference type="InterPro" id="IPR044925">
    <property type="entry name" value="His-Me_finger_sf"/>
</dbReference>
<dbReference type="GO" id="GO:0004519">
    <property type="term" value="F:endonuclease activity"/>
    <property type="evidence" value="ECO:0007669"/>
    <property type="project" value="InterPro"/>
</dbReference>